<keyword evidence="1" id="KW-1133">Transmembrane helix</keyword>
<name>A0ABS5VLT1_9BACT</name>
<dbReference type="Pfam" id="PF07332">
    <property type="entry name" value="Phage_holin_3_6"/>
    <property type="match status" value="1"/>
</dbReference>
<reference evidence="2 3" key="1">
    <citation type="submission" date="2021-05" db="EMBL/GenBank/DDBJ databases">
        <title>A Polyphasic approach of four new species of the genus Ohtaekwangia: Ohtaekwangia histidinii sp. nov., Ohtaekwangia cretensis sp. nov., Ohtaekwangia indiensis sp. nov., Ohtaekwangia reichenbachii sp. nov. from diverse environment.</title>
        <authorList>
            <person name="Octaviana S."/>
        </authorList>
    </citation>
    <scope>NUCLEOTIDE SEQUENCE [LARGE SCALE GENOMIC DNA]</scope>
    <source>
        <strain evidence="2 3">PWU20</strain>
    </source>
</reference>
<gene>
    <name evidence="2" type="ORF">KK060_03950</name>
</gene>
<comment type="caution">
    <text evidence="2">The sequence shown here is derived from an EMBL/GenBank/DDBJ whole genome shotgun (WGS) entry which is preliminary data.</text>
</comment>
<accession>A0ABS5VLT1</accession>
<dbReference type="RefSeq" id="WP_254152338.1">
    <property type="nucleotide sequence ID" value="NZ_JAHESD010000005.1"/>
</dbReference>
<feature type="transmembrane region" description="Helical" evidence="1">
    <location>
        <begin position="87"/>
        <end position="108"/>
    </location>
</feature>
<evidence type="ECO:0000313" key="3">
    <source>
        <dbReference type="Proteomes" id="UP000772618"/>
    </source>
</evidence>
<keyword evidence="1" id="KW-0812">Transmembrane</keyword>
<proteinExistence type="predicted"/>
<evidence type="ECO:0000313" key="2">
    <source>
        <dbReference type="EMBL" id="MBT1702417.1"/>
    </source>
</evidence>
<protein>
    <submittedName>
        <fullName evidence="2">Phage holin family protein</fullName>
    </submittedName>
</protein>
<dbReference type="EMBL" id="JAHESD010000005">
    <property type="protein sequence ID" value="MBT1702417.1"/>
    <property type="molecule type" value="Genomic_DNA"/>
</dbReference>
<keyword evidence="1" id="KW-0472">Membrane</keyword>
<dbReference type="Proteomes" id="UP000772618">
    <property type="component" value="Unassembled WGS sequence"/>
</dbReference>
<dbReference type="InterPro" id="IPR009937">
    <property type="entry name" value="Phage_holin_3_6"/>
</dbReference>
<keyword evidence="3" id="KW-1185">Reference proteome</keyword>
<feature type="transmembrane region" description="Helical" evidence="1">
    <location>
        <begin position="56"/>
        <end position="81"/>
    </location>
</feature>
<sequence length="127" mass="14338">MISSPEQDSQRKEKIRDIQQRAKTLTDDVSELLELYYRLAVVSATEKASNAAAVSITVIVILFLLMFMLLFAGLGLGWYIGEKLNNMLAGYGIIALIFFVLIGITIAIRKTILHNFIRNTIIKKIYE</sequence>
<evidence type="ECO:0000256" key="1">
    <source>
        <dbReference type="SAM" id="Phobius"/>
    </source>
</evidence>
<organism evidence="2 3">
    <name type="scientific">Chryseosolibacter indicus</name>
    <dbReference type="NCBI Taxonomy" id="2782351"/>
    <lineage>
        <taxon>Bacteria</taxon>
        <taxon>Pseudomonadati</taxon>
        <taxon>Bacteroidota</taxon>
        <taxon>Cytophagia</taxon>
        <taxon>Cytophagales</taxon>
        <taxon>Chryseotaleaceae</taxon>
        <taxon>Chryseosolibacter</taxon>
    </lineage>
</organism>